<dbReference type="GO" id="GO:0016236">
    <property type="term" value="P:macroautophagy"/>
    <property type="evidence" value="ECO:0007669"/>
    <property type="project" value="TreeGrafter"/>
</dbReference>
<keyword evidence="11" id="KW-0732">Signal</keyword>
<dbReference type="Gene3D" id="1.20.5.110">
    <property type="match status" value="1"/>
</dbReference>
<dbReference type="GO" id="GO:0048280">
    <property type="term" value="P:vesicle fusion with Golgi apparatus"/>
    <property type="evidence" value="ECO:0007669"/>
    <property type="project" value="TreeGrafter"/>
</dbReference>
<dbReference type="InterPro" id="IPR038407">
    <property type="entry name" value="v-SNARE_N_sf"/>
</dbReference>
<dbReference type="GO" id="GO:0005794">
    <property type="term" value="C:Golgi apparatus"/>
    <property type="evidence" value="ECO:0007669"/>
    <property type="project" value="TreeGrafter"/>
</dbReference>
<dbReference type="CDD" id="cd15862">
    <property type="entry name" value="SNARE_Vti1"/>
    <property type="match status" value="1"/>
</dbReference>
<comment type="similarity">
    <text evidence="2">Belongs to the VTI1 family.</text>
</comment>
<evidence type="ECO:0000256" key="5">
    <source>
        <dbReference type="ARBA" id="ARBA00022927"/>
    </source>
</evidence>
<feature type="signal peptide" evidence="11">
    <location>
        <begin position="1"/>
        <end position="23"/>
    </location>
</feature>
<evidence type="ECO:0000256" key="9">
    <source>
        <dbReference type="SAM" id="Coils"/>
    </source>
</evidence>
<dbReference type="PANTHER" id="PTHR21230:SF26">
    <property type="entry name" value="VESICLE TRANSPORT THROUGH INTERACTION WITH T-SNARES HOMOLOG 1A"/>
    <property type="match status" value="1"/>
</dbReference>
<dbReference type="PANTHER" id="PTHR21230">
    <property type="entry name" value="VESICLE TRANSPORT V-SNARE PROTEIN VTI1-RELATED"/>
    <property type="match status" value="1"/>
</dbReference>
<dbReference type="InterPro" id="IPR000727">
    <property type="entry name" value="T_SNARE_dom"/>
</dbReference>
<dbReference type="SMART" id="SM00397">
    <property type="entry name" value="t_SNARE"/>
    <property type="match status" value="1"/>
</dbReference>
<evidence type="ECO:0000256" key="3">
    <source>
        <dbReference type="ARBA" id="ARBA00022448"/>
    </source>
</evidence>
<dbReference type="GO" id="GO:0000149">
    <property type="term" value="F:SNARE binding"/>
    <property type="evidence" value="ECO:0007669"/>
    <property type="project" value="TreeGrafter"/>
</dbReference>
<evidence type="ECO:0000256" key="10">
    <source>
        <dbReference type="SAM" id="Phobius"/>
    </source>
</evidence>
<keyword evidence="5" id="KW-0653">Protein transport</keyword>
<dbReference type="GO" id="GO:0031902">
    <property type="term" value="C:late endosome membrane"/>
    <property type="evidence" value="ECO:0007669"/>
    <property type="project" value="TreeGrafter"/>
</dbReference>
<organism evidence="13 14">
    <name type="scientific">Psilocybe cf. subviscida</name>
    <dbReference type="NCBI Taxonomy" id="2480587"/>
    <lineage>
        <taxon>Eukaryota</taxon>
        <taxon>Fungi</taxon>
        <taxon>Dikarya</taxon>
        <taxon>Basidiomycota</taxon>
        <taxon>Agaricomycotina</taxon>
        <taxon>Agaricomycetes</taxon>
        <taxon>Agaricomycetidae</taxon>
        <taxon>Agaricales</taxon>
        <taxon>Agaricineae</taxon>
        <taxon>Strophariaceae</taxon>
        <taxon>Psilocybe</taxon>
    </lineage>
</organism>
<dbReference type="InterPro" id="IPR010989">
    <property type="entry name" value="SNARE"/>
</dbReference>
<dbReference type="Gene3D" id="1.20.58.400">
    <property type="entry name" value="t-snare proteins"/>
    <property type="match status" value="1"/>
</dbReference>
<feature type="coiled-coil region" evidence="9">
    <location>
        <begin position="219"/>
        <end position="256"/>
    </location>
</feature>
<keyword evidence="6 10" id="KW-1133">Transmembrane helix</keyword>
<dbReference type="GO" id="GO:0005789">
    <property type="term" value="C:endoplasmic reticulum membrane"/>
    <property type="evidence" value="ECO:0007669"/>
    <property type="project" value="TreeGrafter"/>
</dbReference>
<dbReference type="GO" id="GO:0006886">
    <property type="term" value="P:intracellular protein transport"/>
    <property type="evidence" value="ECO:0007669"/>
    <property type="project" value="InterPro"/>
</dbReference>
<keyword evidence="7 9" id="KW-0175">Coiled coil</keyword>
<evidence type="ECO:0000256" key="4">
    <source>
        <dbReference type="ARBA" id="ARBA00022692"/>
    </source>
</evidence>
<evidence type="ECO:0000259" key="12">
    <source>
        <dbReference type="SMART" id="SM00397"/>
    </source>
</evidence>
<dbReference type="GO" id="GO:0012507">
    <property type="term" value="C:ER to Golgi transport vesicle membrane"/>
    <property type="evidence" value="ECO:0007669"/>
    <property type="project" value="TreeGrafter"/>
</dbReference>
<evidence type="ECO:0000313" key="13">
    <source>
        <dbReference type="EMBL" id="KAF5320875.1"/>
    </source>
</evidence>
<keyword evidence="3" id="KW-0813">Transport</keyword>
<dbReference type="GO" id="GO:0005484">
    <property type="term" value="F:SNAP receptor activity"/>
    <property type="evidence" value="ECO:0007669"/>
    <property type="project" value="TreeGrafter"/>
</dbReference>
<evidence type="ECO:0000313" key="14">
    <source>
        <dbReference type="Proteomes" id="UP000567179"/>
    </source>
</evidence>
<dbReference type="AlphaFoldDB" id="A0A8H5F1Y2"/>
<feature type="domain" description="T-SNARE coiled-coil homology" evidence="12">
    <location>
        <begin position="186"/>
        <end position="253"/>
    </location>
</feature>
<feature type="transmembrane region" description="Helical" evidence="10">
    <location>
        <begin position="262"/>
        <end position="280"/>
    </location>
</feature>
<comment type="subcellular location">
    <subcellularLocation>
        <location evidence="1">Membrane</location>
        <topology evidence="1">Single-pass type IV membrane protein</topology>
    </subcellularLocation>
</comment>
<keyword evidence="4 10" id="KW-0812">Transmembrane</keyword>
<evidence type="ECO:0000256" key="11">
    <source>
        <dbReference type="SAM" id="SignalP"/>
    </source>
</evidence>
<comment type="caution">
    <text evidence="13">The sequence shown here is derived from an EMBL/GenBank/DDBJ whole genome shotgun (WGS) entry which is preliminary data.</text>
</comment>
<feature type="chain" id="PRO_5034905224" description="t-SNARE coiled-coil homology domain-containing protein" evidence="11">
    <location>
        <begin position="24"/>
        <end position="285"/>
    </location>
</feature>
<dbReference type="GO" id="GO:0006896">
    <property type="term" value="P:Golgi to vacuole transport"/>
    <property type="evidence" value="ECO:0007669"/>
    <property type="project" value="TreeGrafter"/>
</dbReference>
<evidence type="ECO:0000256" key="2">
    <source>
        <dbReference type="ARBA" id="ARBA00006108"/>
    </source>
</evidence>
<dbReference type="Pfam" id="PF12352">
    <property type="entry name" value="V-SNARE_C"/>
    <property type="match status" value="1"/>
</dbReference>
<dbReference type="OrthoDB" id="430637at2759"/>
<evidence type="ECO:0000256" key="1">
    <source>
        <dbReference type="ARBA" id="ARBA00004211"/>
    </source>
</evidence>
<dbReference type="FunFam" id="1.20.5.110:FF:000002">
    <property type="entry name" value="Vesicle transport through interaction with t-SNAREsB"/>
    <property type="match status" value="1"/>
</dbReference>
<sequence>MTVDKWWRHSALLSWLVLSLSLSYPNTLRSSLDSALYPVHFSLVEPTYPINNDYNTNMDTSPTALFDSYEQDFKQFIETIGEKLAKNEGDKDARKATIRRVEMELDEADEMVGQMEIEIQGIPTTVRAAYQTRLRTAKSELSTHKKLLADARTALARADLLSSANAYASTDDPYGGGDPRNTDRMRLLSGTQTLEDGTKRLQQSQAIALETENQGADILLNLRQQREQIENSRNTLQRADIAIDRASNTLKQMVRRMYQQRAVTYSIIGVLVLLIVIIVWEKLSG</sequence>
<protein>
    <recommendedName>
        <fullName evidence="12">t-SNARE coiled-coil homology domain-containing protein</fullName>
    </recommendedName>
</protein>
<dbReference type="Proteomes" id="UP000567179">
    <property type="component" value="Unassembled WGS sequence"/>
</dbReference>
<evidence type="ECO:0000256" key="6">
    <source>
        <dbReference type="ARBA" id="ARBA00022989"/>
    </source>
</evidence>
<evidence type="ECO:0000256" key="8">
    <source>
        <dbReference type="ARBA" id="ARBA00023136"/>
    </source>
</evidence>
<evidence type="ECO:0000256" key="7">
    <source>
        <dbReference type="ARBA" id="ARBA00023054"/>
    </source>
</evidence>
<reference evidence="13 14" key="1">
    <citation type="journal article" date="2020" name="ISME J.">
        <title>Uncovering the hidden diversity of litter-decomposition mechanisms in mushroom-forming fungi.</title>
        <authorList>
            <person name="Floudas D."/>
            <person name="Bentzer J."/>
            <person name="Ahren D."/>
            <person name="Johansson T."/>
            <person name="Persson P."/>
            <person name="Tunlid A."/>
        </authorList>
    </citation>
    <scope>NUCLEOTIDE SEQUENCE [LARGE SCALE GENOMIC DNA]</scope>
    <source>
        <strain evidence="13 14">CBS 101986</strain>
    </source>
</reference>
<dbReference type="EMBL" id="JAACJJ010000028">
    <property type="protein sequence ID" value="KAF5320875.1"/>
    <property type="molecule type" value="Genomic_DNA"/>
</dbReference>
<dbReference type="GO" id="GO:0006891">
    <property type="term" value="P:intra-Golgi vesicle-mediated transport"/>
    <property type="evidence" value="ECO:0007669"/>
    <property type="project" value="TreeGrafter"/>
</dbReference>
<dbReference type="GO" id="GO:0005829">
    <property type="term" value="C:cytosol"/>
    <property type="evidence" value="ECO:0007669"/>
    <property type="project" value="GOC"/>
</dbReference>
<proteinExistence type="inferred from homology"/>
<accession>A0A8H5F1Y2</accession>
<dbReference type="GO" id="GO:0042147">
    <property type="term" value="P:retrograde transport, endosome to Golgi"/>
    <property type="evidence" value="ECO:0007669"/>
    <property type="project" value="TreeGrafter"/>
</dbReference>
<dbReference type="InterPro" id="IPR007705">
    <property type="entry name" value="Vesicle_trsprt_v-SNARE_N"/>
</dbReference>
<dbReference type="SUPFAM" id="SSF58038">
    <property type="entry name" value="SNARE fusion complex"/>
    <property type="match status" value="1"/>
</dbReference>
<keyword evidence="8 10" id="KW-0472">Membrane</keyword>
<dbReference type="GO" id="GO:0031201">
    <property type="term" value="C:SNARE complex"/>
    <property type="evidence" value="ECO:0007669"/>
    <property type="project" value="TreeGrafter"/>
</dbReference>
<gene>
    <name evidence="13" type="ORF">D9619_000510</name>
</gene>
<dbReference type="SUPFAM" id="SSF47661">
    <property type="entry name" value="t-snare proteins"/>
    <property type="match status" value="1"/>
</dbReference>
<keyword evidence="14" id="KW-1185">Reference proteome</keyword>
<dbReference type="Pfam" id="PF05008">
    <property type="entry name" value="V-SNARE"/>
    <property type="match status" value="1"/>
</dbReference>
<name>A0A8H5F1Y2_9AGAR</name>